<organism evidence="1 2">
    <name type="scientific">Pasteurella oralis</name>
    <dbReference type="NCBI Taxonomy" id="1071947"/>
    <lineage>
        <taxon>Bacteria</taxon>
        <taxon>Pseudomonadati</taxon>
        <taxon>Pseudomonadota</taxon>
        <taxon>Gammaproteobacteria</taxon>
        <taxon>Pasteurellales</taxon>
        <taxon>Pasteurellaceae</taxon>
        <taxon>Pasteurella</taxon>
    </lineage>
</organism>
<keyword evidence="2" id="KW-1185">Reference proteome</keyword>
<reference evidence="2" key="1">
    <citation type="journal article" date="2019" name="Int. J. Syst. Evol. Microbiol.">
        <title>The Global Catalogue of Microorganisms (GCM) 10K type strain sequencing project: providing services to taxonomists for standard genome sequencing and annotation.</title>
        <authorList>
            <consortium name="The Broad Institute Genomics Platform"/>
            <consortium name="The Broad Institute Genome Sequencing Center for Infectious Disease"/>
            <person name="Wu L."/>
            <person name="Ma J."/>
        </authorList>
    </citation>
    <scope>NUCLEOTIDE SEQUENCE [LARGE SCALE GENOMIC DNA]</scope>
    <source>
        <strain evidence="2">CCM 7950</strain>
    </source>
</reference>
<accession>A0ABW4NXG4</accession>
<gene>
    <name evidence="1" type="ORF">ACFSAV_09565</name>
</gene>
<protein>
    <submittedName>
        <fullName evidence="1">Uncharacterized protein</fullName>
    </submittedName>
</protein>
<comment type="caution">
    <text evidence="1">The sequence shown here is derived from an EMBL/GenBank/DDBJ whole genome shotgun (WGS) entry which is preliminary data.</text>
</comment>
<sequence length="80" mass="9319">MTEGLRIWTGRDYFRDNPTAAINRLAALKEDTSEYVCKSVGNALHDISKKYPDLIKQELASWQLENKEIRQVYQLASRFI</sequence>
<proteinExistence type="predicted"/>
<dbReference type="Proteomes" id="UP001597420">
    <property type="component" value="Unassembled WGS sequence"/>
</dbReference>
<dbReference type="InterPro" id="IPR016024">
    <property type="entry name" value="ARM-type_fold"/>
</dbReference>
<dbReference type="SUPFAM" id="SSF48371">
    <property type="entry name" value="ARM repeat"/>
    <property type="match status" value="1"/>
</dbReference>
<evidence type="ECO:0000313" key="2">
    <source>
        <dbReference type="Proteomes" id="UP001597420"/>
    </source>
</evidence>
<evidence type="ECO:0000313" key="1">
    <source>
        <dbReference type="EMBL" id="MFD1806601.1"/>
    </source>
</evidence>
<dbReference type="RefSeq" id="WP_379098973.1">
    <property type="nucleotide sequence ID" value="NZ_JBHUFP010000025.1"/>
</dbReference>
<dbReference type="Gene3D" id="1.25.40.290">
    <property type="entry name" value="ARM repeat domains"/>
    <property type="match status" value="1"/>
</dbReference>
<dbReference type="EMBL" id="JBHUFP010000025">
    <property type="protein sequence ID" value="MFD1806601.1"/>
    <property type="molecule type" value="Genomic_DNA"/>
</dbReference>
<name>A0ABW4NXG4_9PAST</name>